<gene>
    <name evidence="6" type="ORF">H0264_30790</name>
</gene>
<dbReference type="GO" id="GO:0008483">
    <property type="term" value="F:transaminase activity"/>
    <property type="evidence" value="ECO:0007669"/>
    <property type="project" value="UniProtKB-KW"/>
</dbReference>
<keyword evidence="4" id="KW-0663">Pyridoxal phosphate</keyword>
<dbReference type="Gene3D" id="3.90.1150.10">
    <property type="entry name" value="Aspartate Aminotransferase, domain 1"/>
    <property type="match status" value="1"/>
</dbReference>
<dbReference type="EMBL" id="CP059399">
    <property type="protein sequence ID" value="QLY29593.1"/>
    <property type="molecule type" value="Genomic_DNA"/>
</dbReference>
<name>A0A7D6V9C8_9NOCA</name>
<dbReference type="InterPro" id="IPR015424">
    <property type="entry name" value="PyrdxlP-dep_Trfase"/>
</dbReference>
<evidence type="ECO:0000313" key="7">
    <source>
        <dbReference type="Proteomes" id="UP000515512"/>
    </source>
</evidence>
<dbReference type="InterPro" id="IPR015422">
    <property type="entry name" value="PyrdxlP-dep_Trfase_small"/>
</dbReference>
<evidence type="ECO:0000256" key="4">
    <source>
        <dbReference type="ARBA" id="ARBA00022898"/>
    </source>
</evidence>
<dbReference type="CDD" id="cd00609">
    <property type="entry name" value="AAT_like"/>
    <property type="match status" value="1"/>
</dbReference>
<dbReference type="GO" id="GO:1901605">
    <property type="term" value="P:alpha-amino acid metabolic process"/>
    <property type="evidence" value="ECO:0007669"/>
    <property type="project" value="TreeGrafter"/>
</dbReference>
<dbReference type="Gene3D" id="3.40.640.10">
    <property type="entry name" value="Type I PLP-dependent aspartate aminotransferase-like (Major domain)"/>
    <property type="match status" value="1"/>
</dbReference>
<evidence type="ECO:0000313" key="6">
    <source>
        <dbReference type="EMBL" id="QLY29593.1"/>
    </source>
</evidence>
<dbReference type="InterPro" id="IPR050859">
    <property type="entry name" value="Class-I_PLP-dep_aminotransf"/>
</dbReference>
<dbReference type="AlphaFoldDB" id="A0A7D6V9C8"/>
<feature type="domain" description="Aminotransferase class I/classII large" evidence="5">
    <location>
        <begin position="90"/>
        <end position="420"/>
    </location>
</feature>
<dbReference type="InterPro" id="IPR015421">
    <property type="entry name" value="PyrdxlP-dep_Trfase_major"/>
</dbReference>
<keyword evidence="3 6" id="KW-0808">Transferase</keyword>
<protein>
    <submittedName>
        <fullName evidence="6">PLP-dependent aminotransferase family protein</fullName>
    </submittedName>
</protein>
<evidence type="ECO:0000259" key="5">
    <source>
        <dbReference type="Pfam" id="PF00155"/>
    </source>
</evidence>
<dbReference type="PANTHER" id="PTHR42790">
    <property type="entry name" value="AMINOTRANSFERASE"/>
    <property type="match status" value="1"/>
</dbReference>
<comment type="cofactor">
    <cofactor evidence="1">
        <name>pyridoxal 5'-phosphate</name>
        <dbReference type="ChEBI" id="CHEBI:597326"/>
    </cofactor>
</comment>
<proteinExistence type="predicted"/>
<dbReference type="PANTHER" id="PTHR42790:SF19">
    <property type="entry name" value="KYNURENINE_ALPHA-AMINOADIPATE AMINOTRANSFERASE, MITOCHONDRIAL"/>
    <property type="match status" value="1"/>
</dbReference>
<dbReference type="SUPFAM" id="SSF53383">
    <property type="entry name" value="PLP-dependent transferases"/>
    <property type="match status" value="1"/>
</dbReference>
<evidence type="ECO:0000256" key="2">
    <source>
        <dbReference type="ARBA" id="ARBA00022576"/>
    </source>
</evidence>
<dbReference type="Pfam" id="PF00155">
    <property type="entry name" value="Aminotran_1_2"/>
    <property type="match status" value="1"/>
</dbReference>
<accession>A0A7D6V9C8</accession>
<dbReference type="InterPro" id="IPR004839">
    <property type="entry name" value="Aminotransferase_I/II_large"/>
</dbReference>
<dbReference type="RefSeq" id="WP_181580797.1">
    <property type="nucleotide sequence ID" value="NZ_CP059399.1"/>
</dbReference>
<organism evidence="6 7">
    <name type="scientific">Nocardia huaxiensis</name>
    <dbReference type="NCBI Taxonomy" id="2755382"/>
    <lineage>
        <taxon>Bacteria</taxon>
        <taxon>Bacillati</taxon>
        <taxon>Actinomycetota</taxon>
        <taxon>Actinomycetes</taxon>
        <taxon>Mycobacteriales</taxon>
        <taxon>Nocardiaceae</taxon>
        <taxon>Nocardia</taxon>
    </lineage>
</organism>
<sequence>MSTELALSDLHDSVADPASSAMTFLNEVVERFPEAVSFAPGRPAEGEFRTADITRYLAAYVSYLSEVEGFSAQRIATELFQYGRTNGQIHPLIARTVANDEDIVVDPEAVVVTVGAQEGMLLVLRALFAGPADVLLVASPCYVGITGVARLLGIEMVPVPEGPEGVEPAVLLEISNRVRATGKRPRALYLVSDFANPTGSSIPGARRRQLLDAAAAADLLVIEDNPYGFFRRAGESPLPLKALDADHRVIYLGSFAKTCIPGARVGYVLADQPVTDAHGRRTLLAQELSKIKSMVTVNTSTVSQAVIGGMLVDSGFRLREANTDAIKWYAQNLQLLLDELSDRFAGRTGVAWTRPDGGFFVVVDVPFRADDAALERSARDFGVLWTPMTYFHIDGGGTRQLRLSCSALAPDDIRAGVARLADFIESEELRTLL</sequence>
<reference evidence="6 7" key="1">
    <citation type="submission" date="2020-07" db="EMBL/GenBank/DDBJ databases">
        <authorList>
            <person name="Zhuang K."/>
            <person name="Ran Y."/>
        </authorList>
    </citation>
    <scope>NUCLEOTIDE SEQUENCE [LARGE SCALE GENOMIC DNA]</scope>
    <source>
        <strain evidence="6 7">WCH-YHL-001</strain>
    </source>
</reference>
<dbReference type="Proteomes" id="UP000515512">
    <property type="component" value="Chromosome"/>
</dbReference>
<dbReference type="GO" id="GO:0030170">
    <property type="term" value="F:pyridoxal phosphate binding"/>
    <property type="evidence" value="ECO:0007669"/>
    <property type="project" value="InterPro"/>
</dbReference>
<keyword evidence="7" id="KW-1185">Reference proteome</keyword>
<evidence type="ECO:0000256" key="3">
    <source>
        <dbReference type="ARBA" id="ARBA00022679"/>
    </source>
</evidence>
<dbReference type="KEGG" id="nhu:H0264_30790"/>
<evidence type="ECO:0000256" key="1">
    <source>
        <dbReference type="ARBA" id="ARBA00001933"/>
    </source>
</evidence>
<keyword evidence="2 6" id="KW-0032">Aminotransferase</keyword>